<feature type="domain" description="Beta-galactosidase galactose-binding" evidence="8">
    <location>
        <begin position="452"/>
        <end position="511"/>
    </location>
</feature>
<evidence type="ECO:0000256" key="2">
    <source>
        <dbReference type="ARBA" id="ARBA00022801"/>
    </source>
</evidence>
<dbReference type="GO" id="GO:0005975">
    <property type="term" value="P:carbohydrate metabolic process"/>
    <property type="evidence" value="ECO:0007669"/>
    <property type="project" value="InterPro"/>
</dbReference>
<dbReference type="SUPFAM" id="SSF51445">
    <property type="entry name" value="(Trans)glycosidases"/>
    <property type="match status" value="1"/>
</dbReference>
<feature type="non-terminal residue" evidence="9">
    <location>
        <position position="1"/>
    </location>
</feature>
<keyword evidence="5" id="KW-1133">Transmembrane helix</keyword>
<keyword evidence="3" id="KW-0326">Glycosidase</keyword>
<dbReference type="GO" id="GO:0004565">
    <property type="term" value="F:beta-galactosidase activity"/>
    <property type="evidence" value="ECO:0007669"/>
    <property type="project" value="InterPro"/>
</dbReference>
<dbReference type="EMBL" id="JAATJV010185899">
    <property type="protein sequence ID" value="MBZ3872261.1"/>
    <property type="molecule type" value="Genomic_DNA"/>
</dbReference>
<organism evidence="9 10">
    <name type="scientific">Sciurus carolinensis</name>
    <name type="common">Eastern gray squirrel</name>
    <dbReference type="NCBI Taxonomy" id="30640"/>
    <lineage>
        <taxon>Eukaryota</taxon>
        <taxon>Metazoa</taxon>
        <taxon>Chordata</taxon>
        <taxon>Craniata</taxon>
        <taxon>Vertebrata</taxon>
        <taxon>Euteleostomi</taxon>
        <taxon>Mammalia</taxon>
        <taxon>Eutheria</taxon>
        <taxon>Euarchontoglires</taxon>
        <taxon>Glires</taxon>
        <taxon>Rodentia</taxon>
        <taxon>Sciuromorpha</taxon>
        <taxon>Sciuridae</taxon>
        <taxon>Sciurinae</taxon>
        <taxon>Sciurini</taxon>
        <taxon>Sciurus</taxon>
    </lineage>
</organism>
<dbReference type="Pfam" id="PF21317">
    <property type="entry name" value="BetaGal_ABD_1"/>
    <property type="match status" value="1"/>
</dbReference>
<feature type="active site" description="Nucleophile" evidence="4">
    <location>
        <position position="227"/>
    </location>
</feature>
<keyword evidence="10" id="KW-1185">Reference proteome</keyword>
<gene>
    <name evidence="9" type="ORF">SUZIE_117055</name>
</gene>
<accession>A0AA41MI32</accession>
<proteinExistence type="inferred from homology"/>
<dbReference type="FunFam" id="2.60.120.260:FF:000049">
    <property type="entry name" value="Beta-galactosidase"/>
    <property type="match status" value="1"/>
</dbReference>
<dbReference type="InterPro" id="IPR008979">
    <property type="entry name" value="Galactose-bd-like_sf"/>
</dbReference>
<evidence type="ECO:0000259" key="8">
    <source>
        <dbReference type="Pfam" id="PF21467"/>
    </source>
</evidence>
<dbReference type="Proteomes" id="UP001166674">
    <property type="component" value="Unassembled WGS sequence"/>
</dbReference>
<feature type="domain" description="Glycoside hydrolase 35 catalytic" evidence="6">
    <location>
        <begin position="27"/>
        <end position="68"/>
    </location>
</feature>
<dbReference type="InterPro" id="IPR019801">
    <property type="entry name" value="Glyco_hydro_35_CS"/>
</dbReference>
<feature type="domain" description="Beta-galactosidase 1-like first all-beta" evidence="7">
    <location>
        <begin position="329"/>
        <end position="428"/>
    </location>
</feature>
<dbReference type="Gene3D" id="2.60.120.260">
    <property type="entry name" value="Galactose-binding domain-like"/>
    <property type="match status" value="2"/>
</dbReference>
<evidence type="ECO:0000259" key="6">
    <source>
        <dbReference type="Pfam" id="PF01301"/>
    </source>
</evidence>
<evidence type="ECO:0000256" key="5">
    <source>
        <dbReference type="SAM" id="Phobius"/>
    </source>
</evidence>
<keyword evidence="5" id="KW-0472">Membrane</keyword>
<feature type="domain" description="Glycoside hydrolase 35 catalytic" evidence="6">
    <location>
        <begin position="69"/>
        <end position="242"/>
    </location>
</feature>
<keyword evidence="5" id="KW-0812">Transmembrane</keyword>
<dbReference type="PIRSF" id="PIRSF006336">
    <property type="entry name" value="B-gal"/>
    <property type="match status" value="1"/>
</dbReference>
<dbReference type="FunFam" id="2.60.120.260:FF:000293">
    <property type="entry name" value="Beta-galactosidase"/>
    <property type="match status" value="1"/>
</dbReference>
<dbReference type="InterPro" id="IPR048912">
    <property type="entry name" value="BetaGal1-like_ABD1"/>
</dbReference>
<evidence type="ECO:0000256" key="3">
    <source>
        <dbReference type="ARBA" id="ARBA00023295"/>
    </source>
</evidence>
<comment type="similarity">
    <text evidence="1">Belongs to the glycosyl hydrolase 35 family.</text>
</comment>
<dbReference type="Pfam" id="PF21467">
    <property type="entry name" value="BetaGal_gal-bd"/>
    <property type="match status" value="1"/>
</dbReference>
<dbReference type="InterPro" id="IPR031330">
    <property type="entry name" value="Gly_Hdrlase_35_cat"/>
</dbReference>
<protein>
    <submittedName>
        <fullName evidence="9">Beta-galactosidase-1-like protein 2</fullName>
    </submittedName>
</protein>
<dbReference type="Gene3D" id="3.20.20.80">
    <property type="entry name" value="Glycosidases"/>
    <property type="match status" value="2"/>
</dbReference>
<sequence>SRLEWSTLIPAWLQHRQLGLQAKGKHFMLEDSIFWIFGGSIHYFRVPREYWRDRLLKMKACGLNTLTTAFVLMAAEIGLWVILRPGPYICSEIDLGGLPSWLLQDSGMKLRTTYKGFTQAVDLYFDHLMSRVVPLQYKHGGPIIAVQVENEYGSYYRDPAYMPYIKKALEDRGIIELLLTSDNKEGLKKGMVHGVLAAINVQTRQELHLLNTFLLSVQGIQPKMVMEYWTGWFDSWGDSHNILDSSDYDAVLTEAGDYTAKYSKLREFLGSLSDAPLPPPPKPLPKMTFEPLMPSFYVSLWDVLSFIGEPIESEKPINMENLPVNDGNGQAFGYILYETIIASSGTLRGLVRDRGQVFLDTVSIGFMDYKTTKIVIPLIQGYTLLRILVENRGRVNYGNNIDDQRKGLIGNLYLNDSALKKFRIYSLDMKKNFFQRFSTDKWNNIPDVPTFPAFFFSGLNIDSSPSDTFLKLEGWEKGVVFVNGQNLGRYWNIGPQETLYLPGPWLYRKYNQIIIFEEVMAGPVIQFTDTPYLGRNQYIH</sequence>
<feature type="active site" description="Proton donor" evidence="4">
    <location>
        <position position="151"/>
    </location>
</feature>
<dbReference type="SUPFAM" id="SSF49785">
    <property type="entry name" value="Galactose-binding domain-like"/>
    <property type="match status" value="1"/>
</dbReference>
<dbReference type="Pfam" id="PF01301">
    <property type="entry name" value="Glyco_hydro_35"/>
    <property type="match status" value="2"/>
</dbReference>
<evidence type="ECO:0000313" key="10">
    <source>
        <dbReference type="Proteomes" id="UP001166674"/>
    </source>
</evidence>
<dbReference type="InterPro" id="IPR001944">
    <property type="entry name" value="Glycoside_Hdrlase_35"/>
</dbReference>
<keyword evidence="2" id="KW-0378">Hydrolase</keyword>
<dbReference type="InterPro" id="IPR017853">
    <property type="entry name" value="GH"/>
</dbReference>
<dbReference type="PROSITE" id="PS01182">
    <property type="entry name" value="GLYCOSYL_HYDROL_F35"/>
    <property type="match status" value="1"/>
</dbReference>
<reference evidence="9" key="1">
    <citation type="submission" date="2020-03" db="EMBL/GenBank/DDBJ databases">
        <title>Studies in the Genomics of Life Span.</title>
        <authorList>
            <person name="Glass D."/>
        </authorList>
    </citation>
    <scope>NUCLEOTIDE SEQUENCE</scope>
    <source>
        <strain evidence="9">SUZIE</strain>
        <tissue evidence="9">Muscle</tissue>
    </source>
</reference>
<dbReference type="InterPro" id="IPR026283">
    <property type="entry name" value="B-gal_1-like"/>
</dbReference>
<dbReference type="PANTHER" id="PTHR23421">
    <property type="entry name" value="BETA-GALACTOSIDASE RELATED"/>
    <property type="match status" value="1"/>
</dbReference>
<dbReference type="AlphaFoldDB" id="A0AA41MI32"/>
<dbReference type="PRINTS" id="PR00742">
    <property type="entry name" value="GLHYDRLASE35"/>
</dbReference>
<evidence type="ECO:0000259" key="7">
    <source>
        <dbReference type="Pfam" id="PF21317"/>
    </source>
</evidence>
<name>A0AA41MI32_SCICA</name>
<evidence type="ECO:0000313" key="9">
    <source>
        <dbReference type="EMBL" id="MBZ3872261.1"/>
    </source>
</evidence>
<evidence type="ECO:0000256" key="1">
    <source>
        <dbReference type="ARBA" id="ARBA00009809"/>
    </source>
</evidence>
<feature type="transmembrane region" description="Helical" evidence="5">
    <location>
        <begin position="61"/>
        <end position="83"/>
    </location>
</feature>
<evidence type="ECO:0000256" key="4">
    <source>
        <dbReference type="PIRSR" id="PIRSR006336-1"/>
    </source>
</evidence>
<dbReference type="InterPro" id="IPR048913">
    <property type="entry name" value="BetaGal_gal-bd"/>
</dbReference>
<comment type="caution">
    <text evidence="9">The sequence shown here is derived from an EMBL/GenBank/DDBJ whole genome shotgun (WGS) entry which is preliminary data.</text>
</comment>